<evidence type="ECO:0000259" key="4">
    <source>
        <dbReference type="Pfam" id="PF05378"/>
    </source>
</evidence>
<comment type="similarity">
    <text evidence="1">Belongs to the oxoprolinase family.</text>
</comment>
<dbReference type="RefSeq" id="WP_078814878.1">
    <property type="nucleotide sequence ID" value="NZ_FUYE01000014.1"/>
</dbReference>
<dbReference type="InterPro" id="IPR008040">
    <property type="entry name" value="Hydant_A_N"/>
</dbReference>
<dbReference type="GO" id="GO:0017168">
    <property type="term" value="F:5-oxoprolinase (ATP-hydrolyzing) activity"/>
    <property type="evidence" value="ECO:0007669"/>
    <property type="project" value="TreeGrafter"/>
</dbReference>
<dbReference type="Proteomes" id="UP000190774">
    <property type="component" value="Unassembled WGS sequence"/>
</dbReference>
<feature type="domain" description="Hydantoinase/oxoprolinase N-terminal" evidence="4">
    <location>
        <begin position="130"/>
        <end position="247"/>
    </location>
</feature>
<evidence type="ECO:0000259" key="3">
    <source>
        <dbReference type="Pfam" id="PF02538"/>
    </source>
</evidence>
<reference evidence="6" key="1">
    <citation type="submission" date="2017-02" db="EMBL/GenBank/DDBJ databases">
        <authorList>
            <person name="Varghese N."/>
            <person name="Submissions S."/>
        </authorList>
    </citation>
    <scope>NUCLEOTIDE SEQUENCE [LARGE SCALE GENOMIC DNA]</scope>
    <source>
        <strain evidence="6">ATCC 700200</strain>
    </source>
</reference>
<dbReference type="InterPro" id="IPR045079">
    <property type="entry name" value="Oxoprolinase-like"/>
</dbReference>
<accession>A0A1T4YMW9</accession>
<dbReference type="STRING" id="48467.SAMN02745166_03709"/>
<evidence type="ECO:0000256" key="1">
    <source>
        <dbReference type="ARBA" id="ARBA00010403"/>
    </source>
</evidence>
<name>A0A1T4YMW9_9BACT</name>
<dbReference type="AlphaFoldDB" id="A0A1T4YMW9"/>
<dbReference type="GO" id="GO:0005829">
    <property type="term" value="C:cytosol"/>
    <property type="evidence" value="ECO:0007669"/>
    <property type="project" value="TreeGrafter"/>
</dbReference>
<dbReference type="EMBL" id="FUYE01000014">
    <property type="protein sequence ID" value="SKB02898.1"/>
    <property type="molecule type" value="Genomic_DNA"/>
</dbReference>
<dbReference type="Pfam" id="PF01968">
    <property type="entry name" value="Hydantoinase_A"/>
    <property type="match status" value="1"/>
</dbReference>
<evidence type="ECO:0000259" key="2">
    <source>
        <dbReference type="Pfam" id="PF01968"/>
    </source>
</evidence>
<proteinExistence type="inferred from homology"/>
<feature type="domain" description="Hydantoinase B/oxoprolinase" evidence="3">
    <location>
        <begin position="723"/>
        <end position="1224"/>
    </location>
</feature>
<dbReference type="GO" id="GO:0006749">
    <property type="term" value="P:glutathione metabolic process"/>
    <property type="evidence" value="ECO:0007669"/>
    <property type="project" value="TreeGrafter"/>
</dbReference>
<dbReference type="InterPro" id="IPR003692">
    <property type="entry name" value="Hydantoinase_B"/>
</dbReference>
<dbReference type="OrthoDB" id="102473at2"/>
<organism evidence="5 6">
    <name type="scientific">Prosthecobacter debontii</name>
    <dbReference type="NCBI Taxonomy" id="48467"/>
    <lineage>
        <taxon>Bacteria</taxon>
        <taxon>Pseudomonadati</taxon>
        <taxon>Verrucomicrobiota</taxon>
        <taxon>Verrucomicrobiia</taxon>
        <taxon>Verrucomicrobiales</taxon>
        <taxon>Verrucomicrobiaceae</taxon>
        <taxon>Prosthecobacter</taxon>
    </lineage>
</organism>
<dbReference type="Pfam" id="PF05378">
    <property type="entry name" value="Hydant_A_N"/>
    <property type="match status" value="1"/>
</dbReference>
<dbReference type="PANTHER" id="PTHR11365:SF23">
    <property type="entry name" value="HYPOTHETICAL 5-OXOPROLINASE (EUROFUNG)-RELATED"/>
    <property type="match status" value="1"/>
</dbReference>
<dbReference type="Pfam" id="PF02538">
    <property type="entry name" value="Hydantoinase_B"/>
    <property type="match status" value="1"/>
</dbReference>
<dbReference type="InterPro" id="IPR002821">
    <property type="entry name" value="Hydantoinase_A"/>
</dbReference>
<evidence type="ECO:0000313" key="5">
    <source>
        <dbReference type="EMBL" id="SKB02898.1"/>
    </source>
</evidence>
<feature type="domain" description="Hydantoinase A/oxoprolinase" evidence="2">
    <location>
        <begin position="268"/>
        <end position="539"/>
    </location>
</feature>
<gene>
    <name evidence="5" type="ORF">SAMN02745166_03709</name>
</gene>
<protein>
    <submittedName>
        <fullName evidence="5">5-oxoprolinase (ATP-hydrolysing)</fullName>
    </submittedName>
</protein>
<keyword evidence="6" id="KW-1185">Reference proteome</keyword>
<dbReference type="PANTHER" id="PTHR11365">
    <property type="entry name" value="5-OXOPROLINASE RELATED"/>
    <property type="match status" value="1"/>
</dbReference>
<evidence type="ECO:0000313" key="6">
    <source>
        <dbReference type="Proteomes" id="UP000190774"/>
    </source>
</evidence>
<sequence length="1225" mass="130900">MWKIAADTGGTFTDAFARDPEGRESRCKVLSTGLLRVRVTAISDAHGWHVEALPNMGPGFFQGFIGQAGPVRVCIRHSTADHLEIEPQAADATFPSLPFLLDLSTGEEAPVLAARLLTHTSLGQEFPPLELRLATTRATNALLERKGSPTVFFVTRGFGDLLRIGDQRRADLFALKHEARPVFAKAVAEVAERLTSDGQIIGPLDEEQVRQEAERLVSEGYRHAAVALLHSYAHPEHEQRVAEILFEAGFSHVSASSQVAPFTKILPRAQSAVANAYLTGPVESFLQGVARPMKDASFFILNSAGGLESTATIQPKDLLLSGPAGGAIGAANAAAQLGYSRILTLDMGGTSTDVARIDGQPGYRFTQNVAGMQLLAPCVAIETVAAGGGSICQWTPHGLTVGPESASSHPGPACYGRGGPLTITDVNLLLGRFDPARAPIPLDKEASRARLRELLALSSGFKSEDELLHACLQLAIEHMADAIRRISVAEGYDPADYALLAFGGAGPQHACEVADRLGMSTILAPEHAGILSAVGLYQALPERFAEQQVISPLGECLDEVDTWVQALVEEASSTLNSTAIAPDETRTPQASFMAEMRLRGQDTPLQVPFQTAVELPEKYRQSYQRLFGYPPPAQRTVELVSLRVIVRACPPDPSSSTSVPSSESLGEGPLLIQDAFSTLVVTAGWRTERVPGFGHVLKKIPHAESSITNDSAQGLMSQASRRDLVRHRLHSIVSEMGALLCRTAISTNIRERLDFSCALLDAEGRLISSAPHIPVHLGALGVCVREATRGFDLQPGDTLITNHPAYGGSHLPDVTLITPVFDREEKLLGFVANRAHHAEIGGITPGSMPAAATRLEQEGVVIPPQHLVKVGASCFETLASLLTTGPYPTRNLADNLADLHAQLAANLQGAQRFLELAGDDSPALRQCLASILDHSADVMRKRIPQIQAGMAEQSLDDGATIRVQVSPTTHGHLKLDFTGTAPVHPGNLNATRAIVNSAVLYVLRLLLQEDLPLNEGLLAPVELHLPDNTLLNPSFPMDAAEAPAVVGGNVEVSQRLVDTLLQVFQLQACSQGTMNNFLFGNARFGYYETIAGGTGAGDGYAGADALHSHMTNTAITDPEIIEQRYPVRLHQFAIRQGSGGSGLWRGGHGVIREFEFLEPLTVSMLTQHRRHAPYGMAGGSPGACGRQTLWQNGIETELPSSTSFAVQPGDRVKIETPGGGAWGEA</sequence>